<accession>A0A037ZM26</accession>
<dbReference type="EMBL" id="JFKE01000001">
    <property type="protein sequence ID" value="KAJ57471.1"/>
    <property type="molecule type" value="Genomic_DNA"/>
</dbReference>
<dbReference type="GO" id="GO:0016788">
    <property type="term" value="F:hydrolase activity, acting on ester bonds"/>
    <property type="evidence" value="ECO:0007669"/>
    <property type="project" value="UniProtKB-ARBA"/>
</dbReference>
<evidence type="ECO:0000313" key="2">
    <source>
        <dbReference type="EMBL" id="KAJ57471.1"/>
    </source>
</evidence>
<evidence type="ECO:0000259" key="1">
    <source>
        <dbReference type="Pfam" id="PF13472"/>
    </source>
</evidence>
<dbReference type="RefSeq" id="WP_035256125.1">
    <property type="nucleotide sequence ID" value="NZ_JFKE01000001.1"/>
</dbReference>
<feature type="domain" description="SGNH hydrolase-type esterase" evidence="1">
    <location>
        <begin position="7"/>
        <end position="197"/>
    </location>
</feature>
<comment type="caution">
    <text evidence="2">The sequence shown here is derived from an EMBL/GenBank/DDBJ whole genome shotgun (WGS) entry which is preliminary data.</text>
</comment>
<dbReference type="Gene3D" id="3.40.50.1110">
    <property type="entry name" value="SGNH hydrolase"/>
    <property type="match status" value="1"/>
</dbReference>
<dbReference type="Proteomes" id="UP000026249">
    <property type="component" value="Unassembled WGS sequence"/>
</dbReference>
<dbReference type="SUPFAM" id="SSF52266">
    <property type="entry name" value="SGNH hydrolase"/>
    <property type="match status" value="1"/>
</dbReference>
<proteinExistence type="predicted"/>
<name>A0A037ZM26_9RHOB</name>
<reference evidence="2 3" key="1">
    <citation type="submission" date="2014-03" db="EMBL/GenBank/DDBJ databases">
        <title>Draft Genome Sequence of Actibacterium mucosum KCTC 23349, a Marine Alphaproteobacterium with Complex Ionic Requirements Isolated from Mediterranean Seawater at Malvarrosa Beach, Valencia, Spain.</title>
        <authorList>
            <person name="Arahal D.R."/>
            <person name="Shao Z."/>
            <person name="Lai Q."/>
            <person name="Pujalte M.J."/>
        </authorList>
    </citation>
    <scope>NUCLEOTIDE SEQUENCE [LARGE SCALE GENOMIC DNA]</scope>
    <source>
        <strain evidence="2 3">KCTC 23349</strain>
    </source>
</reference>
<dbReference type="CDD" id="cd01839">
    <property type="entry name" value="SGNH_arylesterase_like"/>
    <property type="match status" value="1"/>
</dbReference>
<dbReference type="Pfam" id="PF13472">
    <property type="entry name" value="Lipase_GDSL_2"/>
    <property type="match status" value="1"/>
</dbReference>
<dbReference type="AlphaFoldDB" id="A0A037ZM26"/>
<dbReference type="STRING" id="1454373.ACMU_02910"/>
<protein>
    <submittedName>
        <fullName evidence="2">Lipolytic protein</fullName>
    </submittedName>
</protein>
<sequence length="211" mass="22399">MPTLLTFGDSNTHGSLPIAKRGERRRLGPRKRWPGVAARRLEWELIEAGLPGRTAQFPDPVMGAYMDGREGLNIALRSHGPIDVMTLMLGTNDQKTRFGADASMITAGIAALLDMALGDELQDRHEGFKVLLISPPAVREVGLLAGEFLGAAKKSAALPGLYAELADKRGAEFMDAGAVIETSDIDGIHFGAEAHAALGNAVAEKLGTMLT</sequence>
<evidence type="ECO:0000313" key="3">
    <source>
        <dbReference type="Proteomes" id="UP000026249"/>
    </source>
</evidence>
<keyword evidence="3" id="KW-1185">Reference proteome</keyword>
<dbReference type="OrthoDB" id="164654at2"/>
<dbReference type="InterPro" id="IPR013830">
    <property type="entry name" value="SGNH_hydro"/>
</dbReference>
<organism evidence="2 3">
    <name type="scientific">Actibacterium mucosum KCTC 23349</name>
    <dbReference type="NCBI Taxonomy" id="1454373"/>
    <lineage>
        <taxon>Bacteria</taxon>
        <taxon>Pseudomonadati</taxon>
        <taxon>Pseudomonadota</taxon>
        <taxon>Alphaproteobacteria</taxon>
        <taxon>Rhodobacterales</taxon>
        <taxon>Roseobacteraceae</taxon>
        <taxon>Actibacterium</taxon>
    </lineage>
</organism>
<dbReference type="InterPro" id="IPR036514">
    <property type="entry name" value="SGNH_hydro_sf"/>
</dbReference>
<gene>
    <name evidence="2" type="ORF">ACMU_02910</name>
</gene>